<evidence type="ECO:0000256" key="5">
    <source>
        <dbReference type="SAM" id="MobiDB-lite"/>
    </source>
</evidence>
<dbReference type="InterPro" id="IPR000847">
    <property type="entry name" value="LysR_HTH_N"/>
</dbReference>
<reference evidence="7 8" key="1">
    <citation type="submission" date="2019-07" db="EMBL/GenBank/DDBJ databases">
        <title>Tepidimonas thermarum AA-1 draft genome.</title>
        <authorList>
            <person name="Da Costa M.S."/>
            <person name="Froufe H.J.C."/>
            <person name="Egas C."/>
            <person name="Albuquerque L."/>
        </authorList>
    </citation>
    <scope>NUCLEOTIDE SEQUENCE [LARGE SCALE GENOMIC DNA]</scope>
    <source>
        <strain evidence="7 8">AA-1</strain>
    </source>
</reference>
<accession>A0A554X270</accession>
<feature type="compositionally biased region" description="Low complexity" evidence="5">
    <location>
        <begin position="305"/>
        <end position="330"/>
    </location>
</feature>
<evidence type="ECO:0000313" key="7">
    <source>
        <dbReference type="EMBL" id="TSE29930.1"/>
    </source>
</evidence>
<proteinExistence type="inferred from homology"/>
<dbReference type="InterPro" id="IPR036390">
    <property type="entry name" value="WH_DNA-bd_sf"/>
</dbReference>
<comment type="caution">
    <text evidence="7">The sequence shown here is derived from an EMBL/GenBank/DDBJ whole genome shotgun (WGS) entry which is preliminary data.</text>
</comment>
<gene>
    <name evidence="7" type="primary">cmpR_1</name>
    <name evidence="7" type="ORF">Tther_01208</name>
</gene>
<dbReference type="Proteomes" id="UP000318542">
    <property type="component" value="Unassembled WGS sequence"/>
</dbReference>
<dbReference type="CDD" id="cd08419">
    <property type="entry name" value="PBP2_CbbR_RubisCO_like"/>
    <property type="match status" value="1"/>
</dbReference>
<feature type="domain" description="HTH lysR-type" evidence="6">
    <location>
        <begin position="6"/>
        <end position="63"/>
    </location>
</feature>
<evidence type="ECO:0000259" key="6">
    <source>
        <dbReference type="PROSITE" id="PS50931"/>
    </source>
</evidence>
<dbReference type="GO" id="GO:0000976">
    <property type="term" value="F:transcription cis-regulatory region binding"/>
    <property type="evidence" value="ECO:0007669"/>
    <property type="project" value="TreeGrafter"/>
</dbReference>
<dbReference type="AlphaFoldDB" id="A0A554X270"/>
<protein>
    <submittedName>
        <fullName evidence="7">HTH-type transcriptional activator CmpR</fullName>
    </submittedName>
</protein>
<dbReference type="Gene3D" id="3.40.190.290">
    <property type="match status" value="1"/>
</dbReference>
<evidence type="ECO:0000256" key="2">
    <source>
        <dbReference type="ARBA" id="ARBA00023015"/>
    </source>
</evidence>
<dbReference type="SUPFAM" id="SSF53850">
    <property type="entry name" value="Periplasmic binding protein-like II"/>
    <property type="match status" value="1"/>
</dbReference>
<evidence type="ECO:0000256" key="4">
    <source>
        <dbReference type="ARBA" id="ARBA00023163"/>
    </source>
</evidence>
<dbReference type="OrthoDB" id="9785745at2"/>
<name>A0A554X270_9BURK</name>
<dbReference type="Pfam" id="PF00126">
    <property type="entry name" value="HTH_1"/>
    <property type="match status" value="1"/>
</dbReference>
<feature type="region of interest" description="Disordered" evidence="5">
    <location>
        <begin position="305"/>
        <end position="340"/>
    </location>
</feature>
<keyword evidence="3" id="KW-0238">DNA-binding</keyword>
<sequence>MNPRHLTLHQLRIFLAVAQHGSFARAAEALHLAPPTLSLQVKQLADTVGQPLVEQIGRRIYLTAAGQALAQAAADVDERLRRLAEDVAALRGIEKGSVRLAILTTVKYVVPKLLGSFAAAHPGIEVAMVVGNRGALLQRLAANQDDLYILGQPPDDWDVVCEPFADNPLVLVAPPGHPLARERAIDPRRLAGEPFILREPGSGTRATMQRFFDALGVPLRARLEVGSNEAIKQTVAGGLGLAVLSAHTVGAELALGELVQLDVQGFPLLRQWHIVYPRGKRLSPAAAAFKDWLFAHRDPAVAPAAHPVPAAARRARGRSAAPASTARSGATPPPPPHPPA</sequence>
<evidence type="ECO:0000256" key="3">
    <source>
        <dbReference type="ARBA" id="ARBA00023125"/>
    </source>
</evidence>
<evidence type="ECO:0000256" key="1">
    <source>
        <dbReference type="ARBA" id="ARBA00009437"/>
    </source>
</evidence>
<dbReference type="PROSITE" id="PS50931">
    <property type="entry name" value="HTH_LYSR"/>
    <property type="match status" value="1"/>
</dbReference>
<dbReference type="PANTHER" id="PTHR30126">
    <property type="entry name" value="HTH-TYPE TRANSCRIPTIONAL REGULATOR"/>
    <property type="match status" value="1"/>
</dbReference>
<keyword evidence="2" id="KW-0805">Transcription regulation</keyword>
<dbReference type="SUPFAM" id="SSF46785">
    <property type="entry name" value="Winged helix' DNA-binding domain"/>
    <property type="match status" value="1"/>
</dbReference>
<dbReference type="InterPro" id="IPR005119">
    <property type="entry name" value="LysR_subst-bd"/>
</dbReference>
<keyword evidence="8" id="KW-1185">Reference proteome</keyword>
<dbReference type="GO" id="GO:0003700">
    <property type="term" value="F:DNA-binding transcription factor activity"/>
    <property type="evidence" value="ECO:0007669"/>
    <property type="project" value="InterPro"/>
</dbReference>
<dbReference type="PANTHER" id="PTHR30126:SF5">
    <property type="entry name" value="HTH-TYPE TRANSCRIPTIONAL ACTIVATOR CMPR"/>
    <property type="match status" value="1"/>
</dbReference>
<evidence type="ECO:0000313" key="8">
    <source>
        <dbReference type="Proteomes" id="UP000318542"/>
    </source>
</evidence>
<comment type="similarity">
    <text evidence="1">Belongs to the LysR transcriptional regulatory family.</text>
</comment>
<feature type="compositionally biased region" description="Pro residues" evidence="5">
    <location>
        <begin position="331"/>
        <end position="340"/>
    </location>
</feature>
<dbReference type="InterPro" id="IPR036388">
    <property type="entry name" value="WH-like_DNA-bd_sf"/>
</dbReference>
<dbReference type="Gene3D" id="1.10.10.10">
    <property type="entry name" value="Winged helix-like DNA-binding domain superfamily/Winged helix DNA-binding domain"/>
    <property type="match status" value="1"/>
</dbReference>
<keyword evidence="4" id="KW-0804">Transcription</keyword>
<organism evidence="7 8">
    <name type="scientific">Tepidimonas thermarum</name>
    <dbReference type="NCBI Taxonomy" id="335431"/>
    <lineage>
        <taxon>Bacteria</taxon>
        <taxon>Pseudomonadati</taxon>
        <taxon>Pseudomonadota</taxon>
        <taxon>Betaproteobacteria</taxon>
        <taxon>Burkholderiales</taxon>
        <taxon>Tepidimonas</taxon>
    </lineage>
</organism>
<dbReference type="EMBL" id="VJOL01000018">
    <property type="protein sequence ID" value="TSE29930.1"/>
    <property type="molecule type" value="Genomic_DNA"/>
</dbReference>
<dbReference type="Pfam" id="PF03466">
    <property type="entry name" value="LysR_substrate"/>
    <property type="match status" value="1"/>
</dbReference>